<comment type="catalytic activity">
    <reaction evidence="11 13">
        <text>(sulfur carrier)-H + L-cysteine = (sulfur carrier)-SH + L-alanine</text>
        <dbReference type="Rhea" id="RHEA:43892"/>
        <dbReference type="Rhea" id="RHEA-COMP:14737"/>
        <dbReference type="Rhea" id="RHEA-COMP:14739"/>
        <dbReference type="ChEBI" id="CHEBI:29917"/>
        <dbReference type="ChEBI" id="CHEBI:35235"/>
        <dbReference type="ChEBI" id="CHEBI:57972"/>
        <dbReference type="ChEBI" id="CHEBI:64428"/>
        <dbReference type="EC" id="2.8.1.7"/>
    </reaction>
</comment>
<comment type="cofactor">
    <cofactor evidence="1 12">
        <name>pyridoxal 5'-phosphate</name>
        <dbReference type="ChEBI" id="CHEBI:597326"/>
    </cofactor>
</comment>
<reference evidence="15" key="2">
    <citation type="journal article" date="2021" name="PeerJ">
        <title>Extensive microbial diversity within the chicken gut microbiome revealed by metagenomics and culture.</title>
        <authorList>
            <person name="Gilroy R."/>
            <person name="Ravi A."/>
            <person name="Getino M."/>
            <person name="Pursley I."/>
            <person name="Horton D.L."/>
            <person name="Alikhan N.F."/>
            <person name="Baker D."/>
            <person name="Gharbi K."/>
            <person name="Hall N."/>
            <person name="Watson M."/>
            <person name="Adriaenssens E.M."/>
            <person name="Foster-Nyarko E."/>
            <person name="Jarju S."/>
            <person name="Secka A."/>
            <person name="Antonio M."/>
            <person name="Oren A."/>
            <person name="Chaudhuri R.R."/>
            <person name="La Ragione R."/>
            <person name="Hildebrand F."/>
            <person name="Pallen M.J."/>
        </authorList>
    </citation>
    <scope>NUCLEOTIDE SEQUENCE</scope>
    <source>
        <strain evidence="15">CHK121-14286</strain>
    </source>
</reference>
<dbReference type="EMBL" id="DVHL01000044">
    <property type="protein sequence ID" value="HIR66302.1"/>
    <property type="molecule type" value="Genomic_DNA"/>
</dbReference>
<evidence type="ECO:0000256" key="8">
    <source>
        <dbReference type="ARBA" id="ARBA00022898"/>
    </source>
</evidence>
<keyword evidence="10 13" id="KW-0411">Iron-sulfur</keyword>
<dbReference type="NCBIfam" id="TIGR03402">
    <property type="entry name" value="FeS_nifS"/>
    <property type="match status" value="1"/>
</dbReference>
<protein>
    <recommendedName>
        <fullName evidence="5 13">Cysteine desulfurase</fullName>
        <ecNumber evidence="5 13">2.8.1.7</ecNumber>
    </recommendedName>
    <alternativeName>
        <fullName evidence="13">Nitrogenase metalloclusters biosynthesis protein NifS</fullName>
    </alternativeName>
</protein>
<dbReference type="GO" id="GO:0051536">
    <property type="term" value="F:iron-sulfur cluster binding"/>
    <property type="evidence" value="ECO:0007669"/>
    <property type="project" value="UniProtKB-KW"/>
</dbReference>
<dbReference type="PANTHER" id="PTHR11601">
    <property type="entry name" value="CYSTEINE DESULFURYLASE FAMILY MEMBER"/>
    <property type="match status" value="1"/>
</dbReference>
<dbReference type="GO" id="GO:0006520">
    <property type="term" value="P:amino acid metabolic process"/>
    <property type="evidence" value="ECO:0007669"/>
    <property type="project" value="InterPro"/>
</dbReference>
<evidence type="ECO:0000256" key="2">
    <source>
        <dbReference type="ARBA" id="ARBA00003120"/>
    </source>
</evidence>
<feature type="domain" description="Aminotransferase class V" evidence="14">
    <location>
        <begin position="3"/>
        <end position="364"/>
    </location>
</feature>
<dbReference type="Gene3D" id="1.10.260.50">
    <property type="match status" value="1"/>
</dbReference>
<comment type="function">
    <text evidence="2">Catalyzes the removal of elemental sulfur atoms from cysteine to produce alanine. Seems to participate in the biosynthesis of the nitrogenase metalloclusters by providing the inorganic sulfur required for the Fe-S core formation.</text>
</comment>
<evidence type="ECO:0000313" key="16">
    <source>
        <dbReference type="Proteomes" id="UP000824200"/>
    </source>
</evidence>
<comment type="caution">
    <text evidence="15">The sequence shown here is derived from an EMBL/GenBank/DDBJ whole genome shotgun (WGS) entry which is preliminary data.</text>
</comment>
<accession>A0A9D1E537</accession>
<dbReference type="InterPro" id="IPR000192">
    <property type="entry name" value="Aminotrans_V_dom"/>
</dbReference>
<evidence type="ECO:0000256" key="5">
    <source>
        <dbReference type="ARBA" id="ARBA00012239"/>
    </source>
</evidence>
<evidence type="ECO:0000256" key="9">
    <source>
        <dbReference type="ARBA" id="ARBA00023004"/>
    </source>
</evidence>
<dbReference type="Gene3D" id="3.90.1150.10">
    <property type="entry name" value="Aspartate Aminotransferase, domain 1"/>
    <property type="match status" value="1"/>
</dbReference>
<organism evidence="15 16">
    <name type="scientific">Candidatus Fimimonas gallinarum</name>
    <dbReference type="NCBI Taxonomy" id="2840821"/>
    <lineage>
        <taxon>Bacteria</taxon>
        <taxon>Pseudomonadati</taxon>
        <taxon>Myxococcota</taxon>
        <taxon>Myxococcia</taxon>
        <taxon>Myxococcales</taxon>
        <taxon>Cystobacterineae</taxon>
        <taxon>Myxococcaceae</taxon>
        <taxon>Myxococcaceae incertae sedis</taxon>
        <taxon>Candidatus Fimimonas</taxon>
    </lineage>
</organism>
<dbReference type="PIRSF" id="PIRSF005572">
    <property type="entry name" value="NifS"/>
    <property type="match status" value="1"/>
</dbReference>
<evidence type="ECO:0000256" key="1">
    <source>
        <dbReference type="ARBA" id="ARBA00001933"/>
    </source>
</evidence>
<evidence type="ECO:0000256" key="11">
    <source>
        <dbReference type="ARBA" id="ARBA00050776"/>
    </source>
</evidence>
<evidence type="ECO:0000259" key="14">
    <source>
        <dbReference type="Pfam" id="PF00266"/>
    </source>
</evidence>
<dbReference type="InterPro" id="IPR017772">
    <property type="entry name" value="Cys_deSase_NifS_bac/arc"/>
</dbReference>
<dbReference type="Pfam" id="PF00266">
    <property type="entry name" value="Aminotran_5"/>
    <property type="match status" value="1"/>
</dbReference>
<dbReference type="FunFam" id="3.40.640.10:FF:000084">
    <property type="entry name" value="IscS-like cysteine desulfurase"/>
    <property type="match status" value="1"/>
</dbReference>
<dbReference type="InterPro" id="IPR020578">
    <property type="entry name" value="Aminotrans_V_PyrdxlP_BS"/>
</dbReference>
<dbReference type="PROSITE" id="PS00595">
    <property type="entry name" value="AA_TRANSFER_CLASS_5"/>
    <property type="match status" value="1"/>
</dbReference>
<dbReference type="GO" id="GO:0031071">
    <property type="term" value="F:cysteine desulfurase activity"/>
    <property type="evidence" value="ECO:0007669"/>
    <property type="project" value="UniProtKB-EC"/>
</dbReference>
<dbReference type="Gene3D" id="3.40.640.10">
    <property type="entry name" value="Type I PLP-dependent aspartate aminotransferase-like (Major domain)"/>
    <property type="match status" value="1"/>
</dbReference>
<gene>
    <name evidence="15" type="primary">nifS</name>
    <name evidence="15" type="ORF">IAC95_05435</name>
</gene>
<evidence type="ECO:0000256" key="6">
    <source>
        <dbReference type="ARBA" id="ARBA00022679"/>
    </source>
</evidence>
<evidence type="ECO:0000256" key="3">
    <source>
        <dbReference type="ARBA" id="ARBA00006490"/>
    </source>
</evidence>
<keyword evidence="6 13" id="KW-0808">Transferase</keyword>
<evidence type="ECO:0000256" key="7">
    <source>
        <dbReference type="ARBA" id="ARBA00022723"/>
    </source>
</evidence>
<dbReference type="GO" id="GO:0030170">
    <property type="term" value="F:pyridoxal phosphate binding"/>
    <property type="evidence" value="ECO:0007669"/>
    <property type="project" value="InterPro"/>
</dbReference>
<reference evidence="15" key="1">
    <citation type="submission" date="2020-10" db="EMBL/GenBank/DDBJ databases">
        <authorList>
            <person name="Gilroy R."/>
        </authorList>
    </citation>
    <scope>NUCLEOTIDE SEQUENCE</scope>
    <source>
        <strain evidence="15">CHK121-14286</strain>
    </source>
</reference>
<name>A0A9D1E537_9BACT</name>
<dbReference type="AlphaFoldDB" id="A0A9D1E537"/>
<dbReference type="InterPro" id="IPR016454">
    <property type="entry name" value="Cysteine_dSase"/>
</dbReference>
<proteinExistence type="inferred from homology"/>
<keyword evidence="9 13" id="KW-0408">Iron</keyword>
<evidence type="ECO:0000256" key="13">
    <source>
        <dbReference type="RuleBase" id="RU364075"/>
    </source>
</evidence>
<dbReference type="PANTHER" id="PTHR11601:SF34">
    <property type="entry name" value="CYSTEINE DESULFURASE"/>
    <property type="match status" value="1"/>
</dbReference>
<dbReference type="SUPFAM" id="SSF53383">
    <property type="entry name" value="PLP-dependent transferases"/>
    <property type="match status" value="1"/>
</dbReference>
<keyword evidence="8 13" id="KW-0663">Pyridoxal phosphate</keyword>
<evidence type="ECO:0000256" key="12">
    <source>
        <dbReference type="RuleBase" id="RU004504"/>
    </source>
</evidence>
<dbReference type="Proteomes" id="UP000824200">
    <property type="component" value="Unassembled WGS sequence"/>
</dbReference>
<sequence length="393" mass="43018">MKVYLDHAATTPCDKRVVEEMLPYFSEHFGNADSQHFYGRETAKAVADARAFVASAINCAPNELYFTGSGTEADNWALKGVALARKSRGNHIIISAIEHHAILNSAQWLENNGFRVTRLPVDSTGLVHAEDLEKAIDDETTLVSVMYVNNEVGTVQPIKQLAEIAHKHGALFHSDCVQAMPYIKIDVKELGLDLLSMSGHKFYGPKGVGALYIRNGVRLDKLICGGGQERSQRGGTTNTPAIVGMAKALQLALEEMEQNNKHMASLRDHFVERVLAEIPYVRFNGNTQHRVPSVANFSFEFVEGEGILMLMDFNGIAVSSGSACSSGSLDPSHVLLAMGVPVEISHGSIRFSFGKDNTMEEVDYTVDKLKDTISKLRVMSPLFNVKTGGTYNV</sequence>
<dbReference type="InterPro" id="IPR015424">
    <property type="entry name" value="PyrdxlP-dep_Trfase"/>
</dbReference>
<dbReference type="InterPro" id="IPR015422">
    <property type="entry name" value="PyrdxlP-dep_Trfase_small"/>
</dbReference>
<comment type="similarity">
    <text evidence="3 13">Belongs to the class-V pyridoxal-phosphate-dependent aminotransferase family. NifS/IscS subfamily.</text>
</comment>
<evidence type="ECO:0000256" key="4">
    <source>
        <dbReference type="ARBA" id="ARBA00011738"/>
    </source>
</evidence>
<dbReference type="EC" id="2.8.1.7" evidence="5 13"/>
<evidence type="ECO:0000313" key="15">
    <source>
        <dbReference type="EMBL" id="HIR66302.1"/>
    </source>
</evidence>
<comment type="subunit">
    <text evidence="4">Homodimer.</text>
</comment>
<keyword evidence="7 13" id="KW-0479">Metal-binding</keyword>
<dbReference type="NCBIfam" id="NF002806">
    <property type="entry name" value="PRK02948.1"/>
    <property type="match status" value="1"/>
</dbReference>
<dbReference type="GO" id="GO:0046872">
    <property type="term" value="F:metal ion binding"/>
    <property type="evidence" value="ECO:0007669"/>
    <property type="project" value="UniProtKB-KW"/>
</dbReference>
<evidence type="ECO:0000256" key="10">
    <source>
        <dbReference type="ARBA" id="ARBA00023014"/>
    </source>
</evidence>
<dbReference type="InterPro" id="IPR015421">
    <property type="entry name" value="PyrdxlP-dep_Trfase_major"/>
</dbReference>